<dbReference type="SMART" id="SM00460">
    <property type="entry name" value="TGc"/>
    <property type="match status" value="1"/>
</dbReference>
<sequence>MVTPAPAEVIQHGANLPVTGRALPPATMSEVVEIERIDLSCGLNNTDHHTQLNGVDRLIVRRGQPFTIDLHLRPGTHFQNGADVNFIAKTGPIPSVDKQTKVKFSLSKFISRSSWSATSETTSENGVSLSVCSHPNAPVGVYQLILDQGAGVALAEFVLLFNPWCKRDSVYLSNEAEQDEYVLSQDGLIFRGTPKRITALPWTFGQFETGILDICLQILDENPKYISDAALDCSERKSPVYVTRVLSAMINSNDDKGVLVGSWSGDYEDGVKPTAWKDSCSILRQWSDTGCGRVRYGQCWVFAGVACTVSRALGIPCRIVTNFGSAHDSNGDLLMERFYNEFDENISGDSIWNFHVWLESWMTRSDLPLGYEGWQASDPTPQHRSDGVFCCGPAPVRAVKEGELTLQCDVPYVYAEVNADVVEYIKLNDGRVVKMSGSTTEVGKSISTKGVGRDEREDITYSYKYPEGSEEERKVFEKANHHNRLAQTGEEPGLHIKIRVTPEMQIGSDFDVYAELKNNTMVTKACRVMFYAQAVTYNGKLGETCGLGEFTEMNLASTEGGKVTLRLEYAEYSKAIAQDTMIKLVALLIDAETREFYRATKTIVLDNPEIVINILGVPKVGQNLVADLALQNPLPEPLENCVFAVHGANLTDGKPIIHEVGAVGPKGFAIAKVEFTPKLPGPRKIVIDFDSDKLHNIETFENLVIYE</sequence>
<dbReference type="InterPro" id="IPR014756">
    <property type="entry name" value="Ig_E-set"/>
</dbReference>
<comment type="caution">
    <text evidence="44">The sequence shown here is derived from an EMBL/GenBank/DDBJ whole genome shotgun (WGS) entry which is preliminary data.</text>
</comment>
<feature type="domain" description="Transglutaminase-like" evidence="43">
    <location>
        <begin position="291"/>
        <end position="381"/>
    </location>
</feature>
<dbReference type="FunFam" id="2.60.40.10:FF:000278">
    <property type="entry name" value="Protein-glutamine gamma-glutamyltransferase 2"/>
    <property type="match status" value="1"/>
</dbReference>
<keyword evidence="19" id="KW-0496">Mitochondrion</keyword>
<dbReference type="SUPFAM" id="SSF81296">
    <property type="entry name" value="E set domains"/>
    <property type="match status" value="1"/>
</dbReference>
<evidence type="ECO:0000256" key="31">
    <source>
        <dbReference type="ARBA" id="ARBA00042099"/>
    </source>
</evidence>
<evidence type="ECO:0000256" key="34">
    <source>
        <dbReference type="ARBA" id="ARBA00042912"/>
    </source>
</evidence>
<comment type="cofactor">
    <cofactor evidence="42">
        <name>Ca(2+)</name>
        <dbReference type="ChEBI" id="CHEBI:29108"/>
    </cofactor>
    <text evidence="42">Binds 1 Ca(2+) ion per subunit.</text>
</comment>
<dbReference type="Proteomes" id="UP001059041">
    <property type="component" value="Linkage Group LG21"/>
</dbReference>
<keyword evidence="20" id="KW-0342">GTP-binding</keyword>
<evidence type="ECO:0000256" key="16">
    <source>
        <dbReference type="ARBA" id="ARBA00022741"/>
    </source>
</evidence>
<evidence type="ECO:0000256" key="32">
    <source>
        <dbReference type="ARBA" id="ARBA00042105"/>
    </source>
</evidence>
<dbReference type="GO" id="GO:0007399">
    <property type="term" value="P:nervous system development"/>
    <property type="evidence" value="ECO:0007669"/>
    <property type="project" value="UniProtKB-ARBA"/>
</dbReference>
<keyword evidence="8" id="KW-0158">Chromosome</keyword>
<evidence type="ECO:0000256" key="20">
    <source>
        <dbReference type="ARBA" id="ARBA00023134"/>
    </source>
</evidence>
<dbReference type="Pfam" id="PF00868">
    <property type="entry name" value="Transglut_N"/>
    <property type="match status" value="1"/>
</dbReference>
<dbReference type="SUPFAM" id="SSF49309">
    <property type="entry name" value="Transglutaminase, two C-terminal domains"/>
    <property type="match status" value="2"/>
</dbReference>
<comment type="catalytic activity">
    <reaction evidence="39">
        <text>L-glutaminyl-[protein] + (R)-noradrenaline = 5-(R)-noradrenalinyl-L-glutamyl-[protein] + NH4(+)</text>
        <dbReference type="Rhea" id="RHEA:66560"/>
        <dbReference type="Rhea" id="RHEA-COMP:10207"/>
        <dbReference type="Rhea" id="RHEA-COMP:17054"/>
        <dbReference type="ChEBI" id="CHEBI:28938"/>
        <dbReference type="ChEBI" id="CHEBI:30011"/>
        <dbReference type="ChEBI" id="CHEBI:72587"/>
        <dbReference type="ChEBI" id="CHEBI:167178"/>
    </reaction>
    <physiologicalReaction direction="left-to-right" evidence="39">
        <dbReference type="Rhea" id="RHEA:66561"/>
    </physiologicalReaction>
</comment>
<protein>
    <recommendedName>
        <fullName evidence="28">Protein-glutamine gamma-glutamyltransferase 2</fullName>
        <ecNumber evidence="24">2.3.2.13</ecNumber>
        <ecNumber evidence="27">3.5.1.44</ecNumber>
    </recommendedName>
    <alternativeName>
        <fullName evidence="31">Isopeptidase TGM2</fullName>
    </alternativeName>
    <alternativeName>
        <fullName evidence="33">Protein-glutamine deamidase TGM2</fullName>
    </alternativeName>
    <alternativeName>
        <fullName evidence="32">Protein-glutamine dopaminyltransferase TGM2</fullName>
    </alternativeName>
    <alternativeName>
        <fullName evidence="35">Protein-glutamine histaminyltransferase TGM2</fullName>
    </alternativeName>
    <alternativeName>
        <fullName evidence="36">Protein-glutamine noradrenalinyltransferase TGM2</fullName>
    </alternativeName>
    <alternativeName>
        <fullName evidence="34">Protein-glutamine serotonyltransferase TGM2</fullName>
    </alternativeName>
    <alternativeName>
        <fullName evidence="30">Tissue transglutaminase</fullName>
    </alternativeName>
    <alternativeName>
        <fullName evidence="29">Transglutaminase-2</fullName>
    </alternativeName>
</protein>
<keyword evidence="22" id="KW-0539">Nucleus</keyword>
<dbReference type="InterPro" id="IPR050779">
    <property type="entry name" value="Transglutaminase"/>
</dbReference>
<evidence type="ECO:0000256" key="29">
    <source>
        <dbReference type="ARBA" id="ARBA00041650"/>
    </source>
</evidence>
<evidence type="ECO:0000256" key="14">
    <source>
        <dbReference type="ARBA" id="ARBA00022679"/>
    </source>
</evidence>
<dbReference type="GO" id="GO:0008233">
    <property type="term" value="F:peptidase activity"/>
    <property type="evidence" value="ECO:0007669"/>
    <property type="project" value="UniProtKB-KW"/>
</dbReference>
<feature type="binding site" evidence="42">
    <location>
        <position position="472"/>
    </location>
    <ligand>
        <name>Ca(2+)</name>
        <dbReference type="ChEBI" id="CHEBI:29108"/>
    </ligand>
</feature>
<evidence type="ECO:0000259" key="43">
    <source>
        <dbReference type="SMART" id="SM00460"/>
    </source>
</evidence>
<dbReference type="FunFam" id="3.90.260.10:FF:000001">
    <property type="entry name" value="Protein-glutamine gamma-glutamyltransferase 2"/>
    <property type="match status" value="1"/>
</dbReference>
<dbReference type="InterPro" id="IPR036985">
    <property type="entry name" value="Transglutaminase-like_sf"/>
</dbReference>
<feature type="binding site" evidence="42">
    <location>
        <position position="467"/>
    </location>
    <ligand>
        <name>Ca(2+)</name>
        <dbReference type="ChEBI" id="CHEBI:29108"/>
    </ligand>
</feature>
<dbReference type="FunFam" id="2.60.40.10:FF:000090">
    <property type="entry name" value="Protein-glutamine gamma-glutamyltransferase 2"/>
    <property type="match status" value="1"/>
</dbReference>
<dbReference type="InterPro" id="IPR038765">
    <property type="entry name" value="Papain-like_cys_pep_sf"/>
</dbReference>
<keyword evidence="15 42" id="KW-0479">Metal-binding</keyword>
<evidence type="ECO:0000256" key="12">
    <source>
        <dbReference type="ARBA" id="ARBA00022530"/>
    </source>
</evidence>
<evidence type="ECO:0000256" key="8">
    <source>
        <dbReference type="ARBA" id="ARBA00022454"/>
    </source>
</evidence>
<feature type="active site" evidence="41">
    <location>
        <position position="378"/>
    </location>
</feature>
<evidence type="ECO:0000256" key="9">
    <source>
        <dbReference type="ARBA" id="ARBA00022475"/>
    </source>
</evidence>
<evidence type="ECO:0000256" key="38">
    <source>
        <dbReference type="ARBA" id="ARBA00047876"/>
    </source>
</evidence>
<keyword evidence="14" id="KW-0808">Transferase</keyword>
<comment type="catalytic activity">
    <reaction evidence="26">
        <text>L-glutaminyl-[protein] + L-lysyl-[protein] = [protein]-L-lysyl-N(6)-5-L-glutamyl-[protein] + NH4(+)</text>
        <dbReference type="Rhea" id="RHEA:54816"/>
        <dbReference type="Rhea" id="RHEA-COMP:9752"/>
        <dbReference type="Rhea" id="RHEA-COMP:10207"/>
        <dbReference type="Rhea" id="RHEA-COMP:14005"/>
        <dbReference type="ChEBI" id="CHEBI:28938"/>
        <dbReference type="ChEBI" id="CHEBI:29969"/>
        <dbReference type="ChEBI" id="CHEBI:30011"/>
        <dbReference type="ChEBI" id="CHEBI:138370"/>
        <dbReference type="EC" id="2.3.2.13"/>
    </reaction>
    <physiologicalReaction direction="left-to-right" evidence="26">
        <dbReference type="Rhea" id="RHEA:54817"/>
    </physiologicalReaction>
</comment>
<dbReference type="Gene3D" id="3.90.260.10">
    <property type="entry name" value="Transglutaminase-like"/>
    <property type="match status" value="1"/>
</dbReference>
<evidence type="ECO:0000256" key="10">
    <source>
        <dbReference type="ARBA" id="ARBA00022490"/>
    </source>
</evidence>
<evidence type="ECO:0000256" key="17">
    <source>
        <dbReference type="ARBA" id="ARBA00022801"/>
    </source>
</evidence>
<feature type="active site" evidence="41">
    <location>
        <position position="355"/>
    </location>
</feature>
<evidence type="ECO:0000256" key="25">
    <source>
        <dbReference type="ARBA" id="ARBA00036377"/>
    </source>
</evidence>
<evidence type="ECO:0000256" key="30">
    <source>
        <dbReference type="ARBA" id="ARBA00041677"/>
    </source>
</evidence>
<evidence type="ECO:0000256" key="24">
    <source>
        <dbReference type="ARBA" id="ARBA00024222"/>
    </source>
</evidence>
<evidence type="ECO:0000256" key="18">
    <source>
        <dbReference type="ARBA" id="ARBA00022837"/>
    </source>
</evidence>
<keyword evidence="9" id="KW-1003">Cell membrane</keyword>
<keyword evidence="11" id="KW-0964">Secreted</keyword>
<keyword evidence="17" id="KW-0378">Hydrolase</keyword>
<dbReference type="GO" id="GO:0005886">
    <property type="term" value="C:plasma membrane"/>
    <property type="evidence" value="ECO:0007669"/>
    <property type="project" value="UniProtKB-SubCell"/>
</dbReference>
<evidence type="ECO:0000256" key="27">
    <source>
        <dbReference type="ARBA" id="ARBA00039019"/>
    </source>
</evidence>
<evidence type="ECO:0000256" key="19">
    <source>
        <dbReference type="ARBA" id="ARBA00023128"/>
    </source>
</evidence>
<evidence type="ECO:0000256" key="11">
    <source>
        <dbReference type="ARBA" id="ARBA00022525"/>
    </source>
</evidence>
<dbReference type="InterPro" id="IPR023608">
    <property type="entry name" value="Transglutaminase_animal"/>
</dbReference>
<dbReference type="PANTHER" id="PTHR11590">
    <property type="entry name" value="PROTEIN-GLUTAMINE GAMMA-GLUTAMYLTRANSFERASE"/>
    <property type="match status" value="1"/>
</dbReference>
<dbReference type="GO" id="GO:0003810">
    <property type="term" value="F:protein-glutamine gamma-glutamyltransferase activity"/>
    <property type="evidence" value="ECO:0007669"/>
    <property type="project" value="UniProtKB-EC"/>
</dbReference>
<keyword evidence="21" id="KW-0472">Membrane</keyword>
<comment type="similarity">
    <text evidence="7">Belongs to the transglutaminase superfamily. Transglutaminase family.</text>
</comment>
<dbReference type="EMBL" id="JAFHDT010000021">
    <property type="protein sequence ID" value="KAI7794545.1"/>
    <property type="molecule type" value="Genomic_DNA"/>
</dbReference>
<dbReference type="GO" id="GO:0050568">
    <property type="term" value="F:protein-glutamine glutaminase activity"/>
    <property type="evidence" value="ECO:0007669"/>
    <property type="project" value="UniProtKB-EC"/>
</dbReference>
<evidence type="ECO:0000256" key="2">
    <source>
        <dbReference type="ARBA" id="ARBA00004173"/>
    </source>
</evidence>
<dbReference type="AlphaFoldDB" id="A0A9W7T9W8"/>
<evidence type="ECO:0000256" key="26">
    <source>
        <dbReference type="ARBA" id="ARBA00036876"/>
    </source>
</evidence>
<organism evidence="44 45">
    <name type="scientific">Triplophysa rosa</name>
    <name type="common">Cave loach</name>
    <dbReference type="NCBI Taxonomy" id="992332"/>
    <lineage>
        <taxon>Eukaryota</taxon>
        <taxon>Metazoa</taxon>
        <taxon>Chordata</taxon>
        <taxon>Craniata</taxon>
        <taxon>Vertebrata</taxon>
        <taxon>Euteleostomi</taxon>
        <taxon>Actinopterygii</taxon>
        <taxon>Neopterygii</taxon>
        <taxon>Teleostei</taxon>
        <taxon>Ostariophysi</taxon>
        <taxon>Cypriniformes</taxon>
        <taxon>Nemacheilidae</taxon>
        <taxon>Triplophysa</taxon>
    </lineage>
</organism>
<evidence type="ECO:0000256" key="36">
    <source>
        <dbReference type="ARBA" id="ARBA00043138"/>
    </source>
</evidence>
<dbReference type="PIRSF" id="PIRSF000459">
    <property type="entry name" value="TGM_EBP42"/>
    <property type="match status" value="1"/>
</dbReference>
<evidence type="ECO:0000256" key="7">
    <source>
        <dbReference type="ARBA" id="ARBA00005968"/>
    </source>
</evidence>
<keyword evidence="12" id="KW-0272">Extracellular matrix</keyword>
<reference evidence="44" key="1">
    <citation type="submission" date="2021-02" db="EMBL/GenBank/DDBJ databases">
        <title>Comparative genomics reveals that relaxation of natural selection precedes convergent phenotypic evolution of cavefish.</title>
        <authorList>
            <person name="Peng Z."/>
        </authorList>
    </citation>
    <scope>NUCLEOTIDE SEQUENCE</scope>
    <source>
        <tissue evidence="44">Muscle</tissue>
    </source>
</reference>
<evidence type="ECO:0000256" key="41">
    <source>
        <dbReference type="PIRSR" id="PIRSR000459-1"/>
    </source>
</evidence>
<evidence type="ECO:0000256" key="3">
    <source>
        <dbReference type="ARBA" id="ARBA00004236"/>
    </source>
</evidence>
<dbReference type="InterPro" id="IPR008958">
    <property type="entry name" value="Transglutaminase_C"/>
</dbReference>
<evidence type="ECO:0000256" key="22">
    <source>
        <dbReference type="ARBA" id="ARBA00023242"/>
    </source>
</evidence>
<comment type="catalytic activity">
    <reaction evidence="40">
        <text>L-glutaminyl-[protein] + dopamine = 5-dopaminyl-L-glutamyl-[protein] + NH4(+)</text>
        <dbReference type="Rhea" id="RHEA:66556"/>
        <dbReference type="Rhea" id="RHEA-COMP:10207"/>
        <dbReference type="Rhea" id="RHEA-COMP:17053"/>
        <dbReference type="ChEBI" id="CHEBI:28938"/>
        <dbReference type="ChEBI" id="CHEBI:30011"/>
        <dbReference type="ChEBI" id="CHEBI:59905"/>
        <dbReference type="ChEBI" id="CHEBI:167175"/>
    </reaction>
    <physiologicalReaction direction="left-to-right" evidence="40">
        <dbReference type="Rhea" id="RHEA:66557"/>
    </physiologicalReaction>
</comment>
<dbReference type="GO" id="GO:0005829">
    <property type="term" value="C:cytosol"/>
    <property type="evidence" value="ECO:0007669"/>
    <property type="project" value="UniProtKB-SubCell"/>
</dbReference>
<dbReference type="GO" id="GO:0006508">
    <property type="term" value="P:proteolysis"/>
    <property type="evidence" value="ECO:0007669"/>
    <property type="project" value="UniProtKB-KW"/>
</dbReference>
<dbReference type="InterPro" id="IPR002931">
    <property type="entry name" value="Transglutaminase-like"/>
</dbReference>
<evidence type="ECO:0000256" key="35">
    <source>
        <dbReference type="ARBA" id="ARBA00043104"/>
    </source>
</evidence>
<dbReference type="SUPFAM" id="SSF54001">
    <property type="entry name" value="Cysteine proteinases"/>
    <property type="match status" value="1"/>
</dbReference>
<dbReference type="GO" id="GO:0005634">
    <property type="term" value="C:nucleus"/>
    <property type="evidence" value="ECO:0007669"/>
    <property type="project" value="UniProtKB-SubCell"/>
</dbReference>
<dbReference type="PROSITE" id="PS00547">
    <property type="entry name" value="TRANSGLUTAMINASES"/>
    <property type="match status" value="1"/>
</dbReference>
<dbReference type="OrthoDB" id="437511at2759"/>
<comment type="catalytic activity">
    <reaction evidence="37">
        <text>L-glutaminyl-[protein] + H2O = L-glutamyl-[protein] + NH4(+)</text>
        <dbReference type="Rhea" id="RHEA:16441"/>
        <dbReference type="Rhea" id="RHEA-COMP:10207"/>
        <dbReference type="Rhea" id="RHEA-COMP:10208"/>
        <dbReference type="ChEBI" id="CHEBI:15377"/>
        <dbReference type="ChEBI" id="CHEBI:28938"/>
        <dbReference type="ChEBI" id="CHEBI:29973"/>
        <dbReference type="ChEBI" id="CHEBI:30011"/>
        <dbReference type="EC" id="3.5.1.44"/>
    </reaction>
    <physiologicalReaction direction="left-to-right" evidence="37">
        <dbReference type="Rhea" id="RHEA:16442"/>
    </physiologicalReaction>
</comment>
<feature type="active site" evidence="41">
    <location>
        <position position="299"/>
    </location>
</feature>
<dbReference type="GO" id="GO:0005694">
    <property type="term" value="C:chromosome"/>
    <property type="evidence" value="ECO:0007669"/>
    <property type="project" value="UniProtKB-SubCell"/>
</dbReference>
<name>A0A9W7T9W8_TRIRA</name>
<dbReference type="Pfam" id="PF01841">
    <property type="entry name" value="Transglut_core"/>
    <property type="match status" value="1"/>
</dbReference>
<dbReference type="EC" id="2.3.2.13" evidence="24"/>
<comment type="subcellular location">
    <subcellularLocation>
        <location evidence="3">Cell membrane</location>
    </subcellularLocation>
    <subcellularLocation>
        <location evidence="4">Chromosome</location>
    </subcellularLocation>
    <subcellularLocation>
        <location evidence="6">Cytoplasm</location>
        <location evidence="6">Cytosol</location>
    </subcellularLocation>
    <subcellularLocation>
        <location evidence="2">Mitochondrion</location>
    </subcellularLocation>
    <subcellularLocation>
        <location evidence="1">Nucleus</location>
    </subcellularLocation>
    <subcellularLocation>
        <location evidence="5">Secreted</location>
        <location evidence="5">Extracellular space</location>
        <location evidence="5">Extracellular matrix</location>
    </subcellularLocation>
</comment>
<evidence type="ECO:0000256" key="39">
    <source>
        <dbReference type="ARBA" id="ARBA00048230"/>
    </source>
</evidence>
<feature type="binding site" evidence="42">
    <location>
        <position position="420"/>
    </location>
    <ligand>
        <name>Ca(2+)</name>
        <dbReference type="ChEBI" id="CHEBI:29108"/>
    </ligand>
</feature>
<dbReference type="GO" id="GO:0005525">
    <property type="term" value="F:GTP binding"/>
    <property type="evidence" value="ECO:0007669"/>
    <property type="project" value="UniProtKB-KW"/>
</dbReference>
<keyword evidence="13" id="KW-0645">Protease</keyword>
<evidence type="ECO:0000256" key="28">
    <source>
        <dbReference type="ARBA" id="ARBA00040561"/>
    </source>
</evidence>
<comment type="catalytic activity">
    <reaction evidence="38">
        <text>L-glutaminyl-[protein] + histamine = 5-histaminyl-L-glutamyl-[protein] + NH4(+)</text>
        <dbReference type="Rhea" id="RHEA:66564"/>
        <dbReference type="Rhea" id="RHEA-COMP:10207"/>
        <dbReference type="Rhea" id="RHEA-COMP:17056"/>
        <dbReference type="ChEBI" id="CHEBI:28938"/>
        <dbReference type="ChEBI" id="CHEBI:30011"/>
        <dbReference type="ChEBI" id="CHEBI:58432"/>
        <dbReference type="ChEBI" id="CHEBI:167179"/>
    </reaction>
    <physiologicalReaction direction="left-to-right" evidence="38">
        <dbReference type="Rhea" id="RHEA:66565"/>
    </physiologicalReaction>
</comment>
<dbReference type="InterPro" id="IPR036238">
    <property type="entry name" value="Transglutaminase_C_sf"/>
</dbReference>
<dbReference type="InterPro" id="IPR001102">
    <property type="entry name" value="Transglutaminase_N"/>
</dbReference>
<keyword evidence="18 42" id="KW-0106">Calcium</keyword>
<evidence type="ECO:0000256" key="40">
    <source>
        <dbReference type="ARBA" id="ARBA00048365"/>
    </source>
</evidence>
<evidence type="ECO:0000256" key="33">
    <source>
        <dbReference type="ARBA" id="ARBA00042239"/>
    </source>
</evidence>
<evidence type="ECO:0000256" key="6">
    <source>
        <dbReference type="ARBA" id="ARBA00004514"/>
    </source>
</evidence>
<dbReference type="PANTHER" id="PTHR11590:SF6">
    <property type="entry name" value="PROTEIN-GLUTAMINE GAMMA-GLUTAMYLTRANSFERASE 2"/>
    <property type="match status" value="1"/>
</dbReference>
<dbReference type="InterPro" id="IPR013783">
    <property type="entry name" value="Ig-like_fold"/>
</dbReference>
<evidence type="ECO:0000256" key="1">
    <source>
        <dbReference type="ARBA" id="ARBA00004123"/>
    </source>
</evidence>
<keyword evidence="45" id="KW-1185">Reference proteome</keyword>
<evidence type="ECO:0000313" key="45">
    <source>
        <dbReference type="Proteomes" id="UP001059041"/>
    </source>
</evidence>
<dbReference type="Pfam" id="PF00927">
    <property type="entry name" value="Transglut_C"/>
    <property type="match status" value="2"/>
</dbReference>
<keyword evidence="16" id="KW-0547">Nucleotide-binding</keyword>
<gene>
    <name evidence="44" type="ORF">IRJ41_015345</name>
</gene>
<dbReference type="InterPro" id="IPR013808">
    <property type="entry name" value="Transglutaminase_AS"/>
</dbReference>
<evidence type="ECO:0000256" key="37">
    <source>
        <dbReference type="ARBA" id="ARBA00047868"/>
    </source>
</evidence>
<evidence type="ECO:0000256" key="15">
    <source>
        <dbReference type="ARBA" id="ARBA00022723"/>
    </source>
</evidence>
<comment type="catalytic activity">
    <reaction evidence="25">
        <text>L-glutaminyl-[protein] + serotonin = 5-serotonyl-L-glutamyl-[protein] + NH4(+)</text>
        <dbReference type="Rhea" id="RHEA:66552"/>
        <dbReference type="Rhea" id="RHEA-COMP:10207"/>
        <dbReference type="Rhea" id="RHEA-COMP:17052"/>
        <dbReference type="ChEBI" id="CHEBI:28938"/>
        <dbReference type="ChEBI" id="CHEBI:30011"/>
        <dbReference type="ChEBI" id="CHEBI:167174"/>
        <dbReference type="ChEBI" id="CHEBI:350546"/>
    </reaction>
    <physiologicalReaction direction="left-to-right" evidence="25">
        <dbReference type="Rhea" id="RHEA:66553"/>
    </physiologicalReaction>
</comment>
<evidence type="ECO:0000256" key="4">
    <source>
        <dbReference type="ARBA" id="ARBA00004286"/>
    </source>
</evidence>
<evidence type="ECO:0000256" key="21">
    <source>
        <dbReference type="ARBA" id="ARBA00023136"/>
    </source>
</evidence>
<keyword evidence="10" id="KW-0963">Cytoplasm</keyword>
<dbReference type="GO" id="GO:0046872">
    <property type="term" value="F:metal ion binding"/>
    <property type="evidence" value="ECO:0007669"/>
    <property type="project" value="UniProtKB-KW"/>
</dbReference>
<proteinExistence type="inferred from homology"/>
<dbReference type="GO" id="GO:0005739">
    <property type="term" value="C:mitochondrion"/>
    <property type="evidence" value="ECO:0007669"/>
    <property type="project" value="UniProtKB-SubCell"/>
</dbReference>
<feature type="binding site" evidence="42">
    <location>
        <position position="418"/>
    </location>
    <ligand>
        <name>Ca(2+)</name>
        <dbReference type="ChEBI" id="CHEBI:29108"/>
    </ligand>
</feature>
<evidence type="ECO:0000256" key="13">
    <source>
        <dbReference type="ARBA" id="ARBA00022670"/>
    </source>
</evidence>
<evidence type="ECO:0000313" key="44">
    <source>
        <dbReference type="EMBL" id="KAI7794545.1"/>
    </source>
</evidence>
<dbReference type="EC" id="3.5.1.44" evidence="27"/>
<accession>A0A9W7T9W8</accession>
<keyword evidence="23" id="KW-0012">Acyltransferase</keyword>
<evidence type="ECO:0000256" key="42">
    <source>
        <dbReference type="PIRSR" id="PIRSR000459-2"/>
    </source>
</evidence>
<dbReference type="Gene3D" id="2.60.40.10">
    <property type="entry name" value="Immunoglobulins"/>
    <property type="match status" value="3"/>
</dbReference>
<evidence type="ECO:0000256" key="23">
    <source>
        <dbReference type="ARBA" id="ARBA00023315"/>
    </source>
</evidence>
<evidence type="ECO:0000256" key="5">
    <source>
        <dbReference type="ARBA" id="ARBA00004498"/>
    </source>
</evidence>